<dbReference type="GO" id="GO:0006189">
    <property type="term" value="P:'de novo' IMP biosynthetic process"/>
    <property type="evidence" value="ECO:0007669"/>
    <property type="project" value="UniProtKB-UniPathway"/>
</dbReference>
<dbReference type="Gene3D" id="3.30.200.20">
    <property type="entry name" value="Phosphorylase Kinase, domain 1"/>
    <property type="match status" value="1"/>
</dbReference>
<keyword evidence="6" id="KW-0658">Purine biosynthesis</keyword>
<dbReference type="InterPro" id="IPR018236">
    <property type="entry name" value="SAICAR_synthetase_CS"/>
</dbReference>
<evidence type="ECO:0000256" key="2">
    <source>
        <dbReference type="ARBA" id="ARBA00004747"/>
    </source>
</evidence>
<dbReference type="Proteomes" id="UP000663864">
    <property type="component" value="Unassembled WGS sequence"/>
</dbReference>
<dbReference type="InterPro" id="IPR050089">
    <property type="entry name" value="SAICAR_synthetase"/>
</dbReference>
<evidence type="ECO:0000256" key="1">
    <source>
        <dbReference type="ARBA" id="ARBA00004672"/>
    </source>
</evidence>
<reference evidence="11" key="1">
    <citation type="submission" date="2021-02" db="EMBL/GenBank/DDBJ databases">
        <authorList>
            <person name="Nowell W R."/>
        </authorList>
    </citation>
    <scope>NUCLEOTIDE SEQUENCE</scope>
</reference>
<organism evidence="11 13">
    <name type="scientific">Rotaria sordida</name>
    <dbReference type="NCBI Taxonomy" id="392033"/>
    <lineage>
        <taxon>Eukaryota</taxon>
        <taxon>Metazoa</taxon>
        <taxon>Spiralia</taxon>
        <taxon>Gnathifera</taxon>
        <taxon>Rotifera</taxon>
        <taxon>Eurotatoria</taxon>
        <taxon>Bdelloidea</taxon>
        <taxon>Philodinida</taxon>
        <taxon>Philodinidae</taxon>
        <taxon>Rotaria</taxon>
    </lineage>
</organism>
<dbReference type="Gene3D" id="3.30.470.20">
    <property type="entry name" value="ATP-grasp fold, B domain"/>
    <property type="match status" value="1"/>
</dbReference>
<evidence type="ECO:0000256" key="4">
    <source>
        <dbReference type="ARBA" id="ARBA00022598"/>
    </source>
</evidence>
<dbReference type="SUPFAM" id="SSF56104">
    <property type="entry name" value="SAICAR synthase-like"/>
    <property type="match status" value="1"/>
</dbReference>
<comment type="pathway">
    <text evidence="1">Purine metabolism; IMP biosynthesis via de novo pathway; 5-amino-1-(5-phospho-D-ribosyl)imidazole-4-carboxamide from 5-amino-1-(5-phospho-D-ribosyl)imidazole-4-carboxylate: step 1/2.</text>
</comment>
<dbReference type="Pfam" id="PF00731">
    <property type="entry name" value="AIRC"/>
    <property type="match status" value="1"/>
</dbReference>
<keyword evidence="8" id="KW-0511">Multifunctional enzyme</keyword>
<gene>
    <name evidence="12" type="ORF">JBS370_LOCUS660</name>
    <name evidence="11" type="ORF">ZHD862_LOCUS5173</name>
</gene>
<feature type="domain" description="SAICAR synthetase/ADE2 N-terminal" evidence="10">
    <location>
        <begin position="226"/>
        <end position="288"/>
    </location>
</feature>
<evidence type="ECO:0000313" key="13">
    <source>
        <dbReference type="Proteomes" id="UP000663864"/>
    </source>
</evidence>
<evidence type="ECO:0000259" key="9">
    <source>
        <dbReference type="Pfam" id="PF00731"/>
    </source>
</evidence>
<dbReference type="GO" id="GO:0005524">
    <property type="term" value="F:ATP binding"/>
    <property type="evidence" value="ECO:0007669"/>
    <property type="project" value="UniProtKB-KW"/>
</dbReference>
<evidence type="ECO:0000256" key="7">
    <source>
        <dbReference type="ARBA" id="ARBA00022840"/>
    </source>
</evidence>
<keyword evidence="4" id="KW-0436">Ligase</keyword>
<sequence length="574" mass="65528">MTSSTNDILGQKLFDGKTKTIYSMIDQPGLICIYRKDYYQTSGRTLNIPGSRRPSIDSSVRFNQQLQSLYNNNNNNSNSNNNSDSYIEIPGKGALITSITTCVYEILREASIPTFYVAPHRQSDMFIARKCTMIPILWIIRRLANETYIQRNPGIVNGHRFVPPVVEIYHKRHPLVYRRLPTGNIDDKLNSSCESLLDEDDSDSDECLSSIWSYEQLLNAHFDIENLKITQTEIEYMYETCCTIFDMLEHIWMVKKNCQLIDLKIEFGITTTITKEIVVANTFDIETWHILRPIQKTTVLGNDVLQENLIWINNALRDILNFNVNIPSSTKIGSRRQSFLQQKQEPILNEAKTDNGVKTSNSIVPEDDHIDIHKDIVSLNLYSASFSPSAASRCIIVCSSFQDIEQGQKIKITLHETYNIQCDIRLCSIYKSTQAILKFLSNYSYEHCRPTVFVTLGNINNGLAMCLSSNSQYPVIHCSLMSNEQQNNLLDINSYLSHDASMFTIVFTLLSAVQNVVQILAMNDWRLWTKQRGKRLKNYIDILIGDQQLTKTTATGTTITKPTMRANNGILTNK</sequence>
<keyword evidence="5" id="KW-0547">Nucleotide-binding</keyword>
<evidence type="ECO:0008006" key="14">
    <source>
        <dbReference type="Google" id="ProtNLM"/>
    </source>
</evidence>
<dbReference type="UniPathway" id="UPA00074">
    <property type="reaction ID" value="UER00130"/>
</dbReference>
<comment type="caution">
    <text evidence="11">The sequence shown here is derived from an EMBL/GenBank/DDBJ whole genome shotgun (WGS) entry which is preliminary data.</text>
</comment>
<dbReference type="PANTHER" id="PTHR43599:SF3">
    <property type="entry name" value="SI:DKEY-6E2.2"/>
    <property type="match status" value="1"/>
</dbReference>
<keyword evidence="7" id="KW-0067">ATP-binding</keyword>
<evidence type="ECO:0000256" key="6">
    <source>
        <dbReference type="ARBA" id="ARBA00022755"/>
    </source>
</evidence>
<dbReference type="AlphaFoldDB" id="A0A813WF28"/>
<dbReference type="Pfam" id="PF01259">
    <property type="entry name" value="SAICAR_synt"/>
    <property type="match status" value="2"/>
</dbReference>
<dbReference type="Gene3D" id="3.40.50.1970">
    <property type="match status" value="1"/>
</dbReference>
<name>A0A813WF28_9BILA</name>
<comment type="pathway">
    <text evidence="2">Purine metabolism; IMP biosynthesis via de novo pathway; 5-amino-1-(5-phospho-D-ribosyl)imidazole-4-carboxylate from 5-amino-1-(5-phospho-D-ribosyl)imidazole (carboxylase route): step 1/1.</text>
</comment>
<evidence type="ECO:0000259" key="10">
    <source>
        <dbReference type="Pfam" id="PF01259"/>
    </source>
</evidence>
<evidence type="ECO:0000313" key="11">
    <source>
        <dbReference type="EMBL" id="CAF0856968.1"/>
    </source>
</evidence>
<protein>
    <recommendedName>
        <fullName evidence="14">Phosphoribosylaminoimidazole carboxylase</fullName>
    </recommendedName>
</protein>
<feature type="domain" description="SAICAR synthetase/ADE2 N-terminal" evidence="10">
    <location>
        <begin position="86"/>
        <end position="173"/>
    </location>
</feature>
<dbReference type="PANTHER" id="PTHR43599">
    <property type="entry name" value="MULTIFUNCTIONAL PROTEIN ADE2"/>
    <property type="match status" value="1"/>
</dbReference>
<proteinExistence type="inferred from homology"/>
<feature type="domain" description="PurE" evidence="9">
    <location>
        <begin position="395"/>
        <end position="533"/>
    </location>
</feature>
<evidence type="ECO:0000256" key="3">
    <source>
        <dbReference type="ARBA" id="ARBA00011020"/>
    </source>
</evidence>
<dbReference type="SUPFAM" id="SSF52255">
    <property type="entry name" value="N5-CAIR mutase (phosphoribosylaminoimidazole carboxylase, PurE)"/>
    <property type="match status" value="1"/>
</dbReference>
<evidence type="ECO:0000313" key="12">
    <source>
        <dbReference type="EMBL" id="CAF3537010.1"/>
    </source>
</evidence>
<dbReference type="EMBL" id="CAJNOT010000134">
    <property type="protein sequence ID" value="CAF0856968.1"/>
    <property type="molecule type" value="Genomic_DNA"/>
</dbReference>
<accession>A0A813WF28</accession>
<comment type="similarity">
    <text evidence="3">In the N-terminal section; belongs to the SAICAR synthetase family.</text>
</comment>
<dbReference type="GO" id="GO:0004639">
    <property type="term" value="F:phosphoribosylaminoimidazolesuccinocarboxamide synthase activity"/>
    <property type="evidence" value="ECO:0007669"/>
    <property type="project" value="InterPro"/>
</dbReference>
<dbReference type="GO" id="GO:0005829">
    <property type="term" value="C:cytosol"/>
    <property type="evidence" value="ECO:0007669"/>
    <property type="project" value="TreeGrafter"/>
</dbReference>
<dbReference type="EMBL" id="CAJOBD010000019">
    <property type="protein sequence ID" value="CAF3537010.1"/>
    <property type="molecule type" value="Genomic_DNA"/>
</dbReference>
<dbReference type="InterPro" id="IPR000031">
    <property type="entry name" value="PurE_dom"/>
</dbReference>
<dbReference type="Proteomes" id="UP000663836">
    <property type="component" value="Unassembled WGS sequence"/>
</dbReference>
<dbReference type="PROSITE" id="PS01058">
    <property type="entry name" value="SAICAR_SYNTHETASE_2"/>
    <property type="match status" value="1"/>
</dbReference>
<evidence type="ECO:0000256" key="8">
    <source>
        <dbReference type="ARBA" id="ARBA00023268"/>
    </source>
</evidence>
<dbReference type="InterPro" id="IPR028923">
    <property type="entry name" value="SAICAR_synt/ADE2_N"/>
</dbReference>
<evidence type="ECO:0000256" key="5">
    <source>
        <dbReference type="ARBA" id="ARBA00022741"/>
    </source>
</evidence>